<evidence type="ECO:0000313" key="1">
    <source>
        <dbReference type="EMBL" id="KAF7576497.1"/>
    </source>
</evidence>
<evidence type="ECO:0000313" key="2">
    <source>
        <dbReference type="EMBL" id="KAI1520312.1"/>
    </source>
</evidence>
<proteinExistence type="predicted"/>
<dbReference type="AlphaFoldDB" id="A0A2W1HTP3"/>
<dbReference type="EMBL" id="NQIK02000001">
    <property type="protein sequence ID" value="KAF7576497.1"/>
    <property type="molecule type" value="Genomic_DNA"/>
</dbReference>
<sequence length="386" mass="43632">MERIELHNVKDTLEESVDFNRKTKKDTKIQFMNSTADKHSLQKGDLGAVEATAKTAISYLGSGGSLEFPTLGIVALQAVTKDLGQIRIQFEELAFGYETLKEALSDKGIQKPTAKEIENILVKKYKPLQAGISSASACRNFLRILQNLRQDGYNLIYLFRDASMNWRLRNETVSGRQTRERIVALFGRYLEDLRHFPFVSTAGDIQAAMRAYFQRKKFPGSDSQWFTICGSHWPSFLEARAYAWSIVKPMCFDTISDEEILSVHNIYTRPMHYHVLHPMDVNGEQILTTAMSLEAGSILGIVAAQMRYVEPALAKSHWFQLPNGVYCEPLPGPFTLIFRGPDVSNTHGNVCLVYDVVKDPFSGVAPFRLFAVTVRFIAPLEPPRLW</sequence>
<dbReference type="Proteomes" id="UP000245464">
    <property type="component" value="Chromosome 1"/>
</dbReference>
<name>A0A2W1HTP3_9PLEO</name>
<comment type="caution">
    <text evidence="2">The sequence shown here is derived from an EMBL/GenBank/DDBJ whole genome shotgun (WGS) entry which is preliminary data.</text>
</comment>
<protein>
    <submittedName>
        <fullName evidence="2">Uncharacterized protein</fullName>
    </submittedName>
</protein>
<keyword evidence="4" id="KW-1185">Reference proteome</keyword>
<evidence type="ECO:0000313" key="3">
    <source>
        <dbReference type="Proteomes" id="UP000245464"/>
    </source>
</evidence>
<gene>
    <name evidence="2" type="ORF">Ptr86124_000680</name>
    <name evidence="1" type="ORF">PtrM4_007370</name>
</gene>
<reference evidence="4" key="4">
    <citation type="journal article" date="2022" name="Microb. Genom.">
        <title>A global pangenome for the wheat fungal pathogen Pyrenophora tritici-repentis and prediction of effector protein structural homology.</title>
        <authorList>
            <person name="Moolhuijzen P.M."/>
            <person name="See P.T."/>
            <person name="Shi G."/>
            <person name="Powell H.R."/>
            <person name="Cockram J."/>
            <person name="Jorgensen L.N."/>
            <person name="Benslimane H."/>
            <person name="Strelkov S.E."/>
            <person name="Turner J."/>
            <person name="Liu Z."/>
            <person name="Moffat C.S."/>
        </authorList>
    </citation>
    <scope>NUCLEOTIDE SEQUENCE [LARGE SCALE GENOMIC DNA]</scope>
</reference>
<dbReference type="Proteomes" id="UP000249757">
    <property type="component" value="Unassembled WGS sequence"/>
</dbReference>
<evidence type="ECO:0000313" key="4">
    <source>
        <dbReference type="Proteomes" id="UP000249757"/>
    </source>
</evidence>
<dbReference type="EMBL" id="NRDI02000001">
    <property type="protein sequence ID" value="KAI1520312.1"/>
    <property type="molecule type" value="Genomic_DNA"/>
</dbReference>
<reference evidence="2" key="3">
    <citation type="journal article" date="2022" name="bioRxiv">
        <title>A global pangenome for the wheat fungal pathogen Pyrenophora tritici-repentis and prediction of effector protein structural homology.</title>
        <authorList>
            <person name="Moolhuijzen P."/>
            <person name="See P.T."/>
            <person name="Shi G."/>
            <person name="Powell H.R."/>
            <person name="Cockram J."/>
            <person name="Jorgensen L.N."/>
            <person name="Benslimane H."/>
            <person name="Strelkov S.E."/>
            <person name="Turner J."/>
            <person name="Liu Z."/>
            <person name="Moffat C.S."/>
        </authorList>
    </citation>
    <scope>NUCLEOTIDE SEQUENCE</scope>
    <source>
        <strain evidence="2">86-124</strain>
    </source>
</reference>
<organism evidence="2 4">
    <name type="scientific">Pyrenophora tritici-repentis</name>
    <dbReference type="NCBI Taxonomy" id="45151"/>
    <lineage>
        <taxon>Eukaryota</taxon>
        <taxon>Fungi</taxon>
        <taxon>Dikarya</taxon>
        <taxon>Ascomycota</taxon>
        <taxon>Pezizomycotina</taxon>
        <taxon>Dothideomycetes</taxon>
        <taxon>Pleosporomycetidae</taxon>
        <taxon>Pleosporales</taxon>
        <taxon>Pleosporineae</taxon>
        <taxon>Pleosporaceae</taxon>
        <taxon>Pyrenophora</taxon>
    </lineage>
</organism>
<dbReference type="OrthoDB" id="10529919at2759"/>
<accession>A0A2W1HTP3</accession>
<reference evidence="1 3" key="1">
    <citation type="journal article" date="2018" name="BMC Genomics">
        <title>Comparative genomics of the wheat fungal pathogen Pyrenophora tritici-repentis reveals chromosomal variations and genome plasticity.</title>
        <authorList>
            <person name="Moolhuijzen P."/>
            <person name="See P.T."/>
            <person name="Hane J.K."/>
            <person name="Shi G."/>
            <person name="Liu Z."/>
            <person name="Oliver R.P."/>
            <person name="Moffat C.S."/>
        </authorList>
    </citation>
    <scope>NUCLEOTIDE SEQUENCE [LARGE SCALE GENOMIC DNA]</scope>
    <source>
        <strain evidence="1">M4</strain>
    </source>
</reference>
<reference evidence="2" key="2">
    <citation type="submission" date="2021-05" db="EMBL/GenBank/DDBJ databases">
        <authorList>
            <person name="Moolhuijzen P.M."/>
            <person name="Moffat C.S."/>
        </authorList>
    </citation>
    <scope>NUCLEOTIDE SEQUENCE</scope>
    <source>
        <strain evidence="2">86-124</strain>
    </source>
</reference>